<organism evidence="1 2">
    <name type="scientific">Roseovarius lutimaris</name>
    <dbReference type="NCBI Taxonomy" id="1005928"/>
    <lineage>
        <taxon>Bacteria</taxon>
        <taxon>Pseudomonadati</taxon>
        <taxon>Pseudomonadota</taxon>
        <taxon>Alphaproteobacteria</taxon>
        <taxon>Rhodobacterales</taxon>
        <taxon>Roseobacteraceae</taxon>
        <taxon>Roseovarius</taxon>
    </lineage>
</organism>
<keyword evidence="2" id="KW-1185">Reference proteome</keyword>
<accession>A0A1I5F5S3</accession>
<evidence type="ECO:0000313" key="2">
    <source>
        <dbReference type="Proteomes" id="UP000198599"/>
    </source>
</evidence>
<dbReference type="AlphaFoldDB" id="A0A1I5F5S3"/>
<name>A0A1I5F5S3_9RHOB</name>
<protein>
    <submittedName>
        <fullName evidence="1">Uncharacterized protein</fullName>
    </submittedName>
</protein>
<dbReference type="EMBL" id="FOVP01000018">
    <property type="protein sequence ID" value="SFO19067.1"/>
    <property type="molecule type" value="Genomic_DNA"/>
</dbReference>
<sequence>MERISRFVQPAATAFLNGDTRAELVDDQVGQVLELSIIDFAGIIGTARLPYDVLDMPLVSPLEGFENPFGEIVDLEIGRLLQPDLRRMPTPTDGVWVLGMREFQNVNNADNDLYFEVFAQLYDLSSRPVGDLNIAGLAGDFSLSSEASSPPQMSVADSAFGGGVDSFLIRVVTRTPARLISRTAAMGCRALSMR</sequence>
<proteinExistence type="predicted"/>
<gene>
    <name evidence="1" type="ORF">SAMN04487859_11887</name>
</gene>
<dbReference type="Proteomes" id="UP000198599">
    <property type="component" value="Unassembled WGS sequence"/>
</dbReference>
<evidence type="ECO:0000313" key="1">
    <source>
        <dbReference type="EMBL" id="SFO19067.1"/>
    </source>
</evidence>
<dbReference type="RefSeq" id="WP_143076356.1">
    <property type="nucleotide sequence ID" value="NZ_FOVP01000018.1"/>
</dbReference>
<reference evidence="2" key="1">
    <citation type="submission" date="2016-10" db="EMBL/GenBank/DDBJ databases">
        <authorList>
            <person name="Varghese N."/>
            <person name="Submissions S."/>
        </authorList>
    </citation>
    <scope>NUCLEOTIDE SEQUENCE [LARGE SCALE GENOMIC DNA]</scope>
    <source>
        <strain evidence="2">DSM 28463</strain>
    </source>
</reference>